<keyword evidence="14" id="KW-0646">Protease inhibitor</keyword>
<evidence type="ECO:0000256" key="8">
    <source>
        <dbReference type="ARBA" id="ARBA00018905"/>
    </source>
</evidence>
<keyword evidence="25" id="KW-1015">Disulfide bond</keyword>
<dbReference type="Pfam" id="PF00061">
    <property type="entry name" value="Lipocalin"/>
    <property type="match status" value="1"/>
</dbReference>
<dbReference type="PANTHER" id="PTHR46676:SF1">
    <property type="entry name" value="PROTEIN AMBP"/>
    <property type="match status" value="1"/>
</dbReference>
<feature type="chain" id="PRO_5014456418" description="Protein AMBP" evidence="32">
    <location>
        <begin position="20"/>
        <end position="260"/>
    </location>
</feature>
<keyword evidence="21" id="KW-0157">Chromophore</keyword>
<comment type="similarity">
    <text evidence="7">In the N-terminal section; belongs to the calycin superfamily. Lipocalin family.</text>
</comment>
<evidence type="ECO:0000256" key="11">
    <source>
        <dbReference type="ARBA" id="ARBA00022525"/>
    </source>
</evidence>
<evidence type="ECO:0000256" key="7">
    <source>
        <dbReference type="ARBA" id="ARBA00008238"/>
    </source>
</evidence>
<feature type="signal peptide" evidence="32">
    <location>
        <begin position="1"/>
        <end position="19"/>
    </location>
</feature>
<dbReference type="InterPro" id="IPR012674">
    <property type="entry name" value="Calycin"/>
</dbReference>
<dbReference type="GO" id="GO:0005783">
    <property type="term" value="C:endoplasmic reticulum"/>
    <property type="evidence" value="ECO:0007669"/>
    <property type="project" value="UniProtKB-SubCell"/>
</dbReference>
<evidence type="ECO:0000256" key="10">
    <source>
        <dbReference type="ARBA" id="ARBA00022490"/>
    </source>
</evidence>
<keyword evidence="12" id="KW-0272">Extracellular matrix</keyword>
<evidence type="ECO:0000256" key="4">
    <source>
        <dbReference type="ARBA" id="ARBA00004514"/>
    </source>
</evidence>
<evidence type="ECO:0000256" key="15">
    <source>
        <dbReference type="ARBA" id="ARBA00022729"/>
    </source>
</evidence>
<dbReference type="CDD" id="cd22596">
    <property type="entry name" value="Kunitz_bikunin_1-like"/>
    <property type="match status" value="1"/>
</dbReference>
<dbReference type="Gene3D" id="2.40.128.20">
    <property type="match status" value="1"/>
</dbReference>
<dbReference type="SUPFAM" id="SSF50814">
    <property type="entry name" value="Lipocalins"/>
    <property type="match status" value="1"/>
</dbReference>
<evidence type="ECO:0000256" key="2">
    <source>
        <dbReference type="ARBA" id="ARBA00004240"/>
    </source>
</evidence>
<dbReference type="InterPro" id="IPR020901">
    <property type="entry name" value="Prtase_inh_Kunz-CS"/>
</dbReference>
<evidence type="ECO:0000256" key="22">
    <source>
        <dbReference type="ARBA" id="ARBA00023002"/>
    </source>
</evidence>
<dbReference type="SMART" id="SM00131">
    <property type="entry name" value="KU"/>
    <property type="match status" value="1"/>
</dbReference>
<dbReference type="PROSITE" id="PS00280">
    <property type="entry name" value="BPTI_KUNITZ_1"/>
    <property type="match status" value="1"/>
</dbReference>
<evidence type="ECO:0000256" key="16">
    <source>
        <dbReference type="ARBA" id="ARBA00022737"/>
    </source>
</evidence>
<evidence type="ECO:0000256" key="25">
    <source>
        <dbReference type="ARBA" id="ARBA00023157"/>
    </source>
</evidence>
<dbReference type="GO" id="GO:0005743">
    <property type="term" value="C:mitochondrial inner membrane"/>
    <property type="evidence" value="ECO:0007669"/>
    <property type="project" value="UniProtKB-SubCell"/>
</dbReference>
<keyword evidence="15 32" id="KW-0732">Signal</keyword>
<evidence type="ECO:0000256" key="13">
    <source>
        <dbReference type="ARBA" id="ARBA00022685"/>
    </source>
</evidence>
<keyword evidence="22" id="KW-0560">Oxidoreductase</keyword>
<dbReference type="GO" id="GO:0005829">
    <property type="term" value="C:cytosol"/>
    <property type="evidence" value="ECO:0007669"/>
    <property type="project" value="UniProtKB-SubCell"/>
</dbReference>
<evidence type="ECO:0000256" key="21">
    <source>
        <dbReference type="ARBA" id="ARBA00022991"/>
    </source>
</evidence>
<evidence type="ECO:0000313" key="34">
    <source>
        <dbReference type="EMBL" id="PNJ72461.1"/>
    </source>
</evidence>
<reference evidence="34" key="1">
    <citation type="submission" date="2017-12" db="EMBL/GenBank/DDBJ databases">
        <title>High-resolution comparative analysis of great ape genomes.</title>
        <authorList>
            <person name="Pollen A."/>
            <person name="Hastie A."/>
            <person name="Hormozdiari F."/>
            <person name="Dougherty M."/>
            <person name="Liu R."/>
            <person name="Chaisson M."/>
            <person name="Hoppe E."/>
            <person name="Hill C."/>
            <person name="Pang A."/>
            <person name="Hillier L."/>
            <person name="Baker C."/>
            <person name="Armstrong J."/>
            <person name="Shendure J."/>
            <person name="Paten B."/>
            <person name="Wilson R."/>
            <person name="Chao H."/>
            <person name="Schneider V."/>
            <person name="Ventura M."/>
            <person name="Kronenberg Z."/>
            <person name="Murali S."/>
            <person name="Gordon D."/>
            <person name="Cantsilieris S."/>
            <person name="Munson K."/>
            <person name="Nelson B."/>
            <person name="Raja A."/>
            <person name="Underwood J."/>
            <person name="Diekhans M."/>
            <person name="Fiddes I."/>
            <person name="Haussler D."/>
            <person name="Eichler E."/>
        </authorList>
    </citation>
    <scope>NUCLEOTIDE SEQUENCE [LARGE SCALE GENOMIC DNA]</scope>
    <source>
        <strain evidence="34">Susie</strain>
    </source>
</reference>
<evidence type="ECO:0000256" key="31">
    <source>
        <dbReference type="ARBA" id="ARBA00047015"/>
    </source>
</evidence>
<comment type="function">
    <text evidence="28">Kunitz-type serine protease inhibitor. Has high catalytic efficiency for F10/blood coagulation factor Xa and may act as an anticoagulant by inhibiting prothrombin activation. Inhibits trypsin and mast cell CMA1/chymase and tryptase proteases.</text>
</comment>
<evidence type="ECO:0000259" key="33">
    <source>
        <dbReference type="PROSITE" id="PS50279"/>
    </source>
</evidence>
<evidence type="ECO:0000256" key="19">
    <source>
        <dbReference type="ARBA" id="ARBA00022900"/>
    </source>
</evidence>
<evidence type="ECO:0000256" key="3">
    <source>
        <dbReference type="ARBA" id="ARBA00004498"/>
    </source>
</evidence>
<evidence type="ECO:0000256" key="5">
    <source>
        <dbReference type="ARBA" id="ARBA00004617"/>
    </source>
</evidence>
<dbReference type="InterPro" id="IPR029856">
    <property type="entry name" value="AMBP"/>
</dbReference>
<evidence type="ECO:0000256" key="18">
    <source>
        <dbReference type="ARBA" id="ARBA00022824"/>
    </source>
</evidence>
<dbReference type="InterPro" id="IPR002223">
    <property type="entry name" value="Kunitz_BPTI"/>
</dbReference>
<dbReference type="FunFam" id="4.10.410.10:FF:000010">
    <property type="entry name" value="Alpha1-microglobulin/bikunin (AMBP)"/>
    <property type="match status" value="1"/>
</dbReference>
<keyword evidence="27" id="KW-0539">Nucleus</keyword>
<dbReference type="PROSITE" id="PS50279">
    <property type="entry name" value="BPTI_KUNITZ_2"/>
    <property type="match status" value="1"/>
</dbReference>
<keyword evidence="11" id="KW-0964">Secreted</keyword>
<evidence type="ECO:0000256" key="6">
    <source>
        <dbReference type="ARBA" id="ARBA00004637"/>
    </source>
</evidence>
<comment type="subunit">
    <text evidence="31">Monomer. Homodimer. In plasma, it occurs as a monomer or dimer and in covalently-linked complexes with immunoglobulin A (IgA), ALB/albumin and F2/prothrombin. Chromophore-bound alpha-1-microglobulin interacts with the constant region of immunoglobulin A. Chromophore-bound alpha-1-microglobulin interacts with ALB with molar ratio 2:1 and 1:1; this interaction does not prevent fatty acid binding to ALB. Interacts with F2/prothrombin (via N-terminus) with molar ratio 2:1 and 1:1; this interaction does not prevent the activation of prothrombin to thrombin. Interacts with NDUFAB1, a subunit of mitochondrial complex I. Interacts with FN1.</text>
</comment>
<keyword evidence="20" id="KW-0654">Proteoglycan</keyword>
<feature type="domain" description="BPTI/Kunitz inhibitor" evidence="33">
    <location>
        <begin position="197"/>
        <end position="247"/>
    </location>
</feature>
<comment type="subcellular location">
    <subcellularLocation>
        <location evidence="1">Cell membrane</location>
        <topology evidence="1">Peripheral membrane protein</topology>
    </subcellularLocation>
    <subcellularLocation>
        <location evidence="4">Cytoplasm</location>
        <location evidence="4">Cytosol</location>
    </subcellularLocation>
    <subcellularLocation>
        <location evidence="2">Endoplasmic reticulum</location>
    </subcellularLocation>
    <subcellularLocation>
        <location evidence="6">Mitochondrion inner membrane</location>
        <topology evidence="6">Peripheral membrane protein</topology>
    </subcellularLocation>
    <subcellularLocation>
        <location evidence="5">Nucleus membrane</location>
        <topology evidence="5">Peripheral membrane protein</topology>
    </subcellularLocation>
    <subcellularLocation>
        <location evidence="3">Secreted</location>
        <location evidence="3">Extracellular space</location>
        <location evidence="3">Extracellular matrix</location>
    </subcellularLocation>
</comment>
<dbReference type="SUPFAM" id="SSF57362">
    <property type="entry name" value="BPTI-like"/>
    <property type="match status" value="1"/>
</dbReference>
<dbReference type="Pfam" id="PF00014">
    <property type="entry name" value="Kunitz_BPTI"/>
    <property type="match status" value="1"/>
</dbReference>
<evidence type="ECO:0000256" key="23">
    <source>
        <dbReference type="ARBA" id="ARBA00023128"/>
    </source>
</evidence>
<evidence type="ECO:0000256" key="17">
    <source>
        <dbReference type="ARBA" id="ARBA00022792"/>
    </source>
</evidence>
<evidence type="ECO:0000256" key="1">
    <source>
        <dbReference type="ARBA" id="ARBA00004202"/>
    </source>
</evidence>
<dbReference type="GO" id="GO:0016491">
    <property type="term" value="F:oxidoreductase activity"/>
    <property type="evidence" value="ECO:0007669"/>
    <property type="project" value="UniProtKB-KW"/>
</dbReference>
<dbReference type="PRINTS" id="PR01215">
    <property type="entry name" value="A1MCGLOBULIN"/>
</dbReference>
<comment type="subunit">
    <text evidence="30">I-alpha-I plasma protease inhibitors are assembled from one or two heavy chains (HC) and one light chain, bikunin. Inter-alpha-inhibitor (I-alpha-I) is composed of ITIH1/HC1, ITIH2/HC2 and bikunin, and pre-alpha-inhibitor (P-alpha-I) of ITIH3/HC3 and bikunin. Interacts with TNFAIP6 (via Link domain).</text>
</comment>
<keyword evidence="13" id="KW-0165">Cleavage on pair of basic residues</keyword>
<keyword evidence="19" id="KW-0722">Serine protease inhibitor</keyword>
<dbReference type="PANTHER" id="PTHR46676">
    <property type="entry name" value="PROTEIN AMBP"/>
    <property type="match status" value="1"/>
</dbReference>
<keyword evidence="10" id="KW-0963">Cytoplasm</keyword>
<evidence type="ECO:0000256" key="20">
    <source>
        <dbReference type="ARBA" id="ARBA00022974"/>
    </source>
</evidence>
<dbReference type="InterPro" id="IPR000566">
    <property type="entry name" value="Lipocln_cytosolic_FA-bd_dom"/>
</dbReference>
<evidence type="ECO:0000256" key="14">
    <source>
        <dbReference type="ARBA" id="ARBA00022690"/>
    </source>
</evidence>
<dbReference type="GO" id="GO:0004867">
    <property type="term" value="F:serine-type endopeptidase inhibitor activity"/>
    <property type="evidence" value="ECO:0007669"/>
    <property type="project" value="UniProtKB-KW"/>
</dbReference>
<keyword evidence="24" id="KW-0472">Membrane</keyword>
<evidence type="ECO:0000256" key="29">
    <source>
        <dbReference type="ARBA" id="ARBA00029474"/>
    </source>
</evidence>
<dbReference type="PROSITE" id="PS00213">
    <property type="entry name" value="LIPOCALIN"/>
    <property type="match status" value="1"/>
</dbReference>
<evidence type="ECO:0000256" key="9">
    <source>
        <dbReference type="ARBA" id="ARBA00022475"/>
    </source>
</evidence>
<keyword evidence="9" id="KW-1003">Cell membrane</keyword>
<sequence length="260" mass="29032">MRSLRALLLLLSACLAVSAGPVPTPPDNIQVQENFNISRIYGKWYNLAIGSTCPWLKKIMDRMTVSTLVLGEGATEAEISMTSTRWRKGVCEETSGAYEKTDTDGKFLYHKSKWNITMESYVVHTNYDEYAIFLTKKFSRRHGPTITAKLYGECVPGEQEPEPILIPRVRRAVLPQEEEGSGGGQLVTEVTKKEDSCQLGYSAGPCMGMTSRYFYNGTSMACETFQYGGCMGNGNNFITEKECLQTCRTVGDEELLRFSN</sequence>
<proteinExistence type="inferred from homology"/>
<dbReference type="InterPro" id="IPR002968">
    <property type="entry name" value="A1-microglobln"/>
</dbReference>
<evidence type="ECO:0000256" key="32">
    <source>
        <dbReference type="SAM" id="SignalP"/>
    </source>
</evidence>
<keyword evidence="17" id="KW-0999">Mitochondrion inner membrane</keyword>
<keyword evidence="26" id="KW-0325">Glycoprotein</keyword>
<comment type="subunit">
    <text evidence="29">Monomer. Also occurs as a complex with tryptase in mast cells.</text>
</comment>
<evidence type="ECO:0000256" key="12">
    <source>
        <dbReference type="ARBA" id="ARBA00022530"/>
    </source>
</evidence>
<dbReference type="PRINTS" id="PR00759">
    <property type="entry name" value="BASICPTASE"/>
</dbReference>
<keyword evidence="23" id="KW-0496">Mitochondrion</keyword>
<protein>
    <recommendedName>
        <fullName evidence="8">Protein AMBP</fullName>
    </recommendedName>
</protein>
<dbReference type="Gene3D" id="4.10.410.10">
    <property type="entry name" value="Pancreatic trypsin inhibitor Kunitz domain"/>
    <property type="match status" value="1"/>
</dbReference>
<keyword evidence="16" id="KW-0677">Repeat</keyword>
<dbReference type="GO" id="GO:0005886">
    <property type="term" value="C:plasma membrane"/>
    <property type="evidence" value="ECO:0007669"/>
    <property type="project" value="UniProtKB-SubCell"/>
</dbReference>
<dbReference type="GO" id="GO:0031965">
    <property type="term" value="C:nuclear membrane"/>
    <property type="evidence" value="ECO:0007669"/>
    <property type="project" value="UniProtKB-SubCell"/>
</dbReference>
<dbReference type="AlphaFoldDB" id="A0A2J8WRT9"/>
<name>A0A2J8WRT9_PONAB</name>
<evidence type="ECO:0000256" key="24">
    <source>
        <dbReference type="ARBA" id="ARBA00023136"/>
    </source>
</evidence>
<dbReference type="InterPro" id="IPR036880">
    <property type="entry name" value="Kunitz_BPTI_sf"/>
</dbReference>
<dbReference type="EMBL" id="NDHI03003380">
    <property type="protein sequence ID" value="PNJ72461.1"/>
    <property type="molecule type" value="Genomic_DNA"/>
</dbReference>
<accession>A0A2J8WRT9</accession>
<gene>
    <name evidence="34" type="ORF">CR201_G0007993</name>
</gene>
<comment type="caution">
    <text evidence="34">The sequence shown here is derived from an EMBL/GenBank/DDBJ whole genome shotgun (WGS) entry which is preliminary data.</text>
</comment>
<organism evidence="34">
    <name type="scientific">Pongo abelii</name>
    <name type="common">Sumatran orangutan</name>
    <name type="synonym">Pongo pygmaeus abelii</name>
    <dbReference type="NCBI Taxonomy" id="9601"/>
    <lineage>
        <taxon>Eukaryota</taxon>
        <taxon>Metazoa</taxon>
        <taxon>Chordata</taxon>
        <taxon>Craniata</taxon>
        <taxon>Vertebrata</taxon>
        <taxon>Euteleostomi</taxon>
        <taxon>Mammalia</taxon>
        <taxon>Eutheria</taxon>
        <taxon>Euarchontoglires</taxon>
        <taxon>Primates</taxon>
        <taxon>Haplorrhini</taxon>
        <taxon>Catarrhini</taxon>
        <taxon>Hominidae</taxon>
        <taxon>Pongo</taxon>
    </lineage>
</organism>
<dbReference type="InterPro" id="IPR022272">
    <property type="entry name" value="Lipocalin_CS"/>
</dbReference>
<evidence type="ECO:0000256" key="30">
    <source>
        <dbReference type="ARBA" id="ARBA00046983"/>
    </source>
</evidence>
<evidence type="ECO:0000256" key="26">
    <source>
        <dbReference type="ARBA" id="ARBA00023180"/>
    </source>
</evidence>
<keyword evidence="18" id="KW-0256">Endoplasmic reticulum</keyword>
<evidence type="ECO:0000256" key="28">
    <source>
        <dbReference type="ARBA" id="ARBA00029383"/>
    </source>
</evidence>
<evidence type="ECO:0000256" key="27">
    <source>
        <dbReference type="ARBA" id="ARBA00023242"/>
    </source>
</evidence>